<sequence length="154" mass="16442">MEFRLLKSAFSASIIALVAPILASSPAFAQTPSFFCGAAGGRPATIAVQQGKNIPVILWLADNYFNESGEDAITRCTRVSGILNNSQPQGNWENIITSGASPNGQLIICAANSQDGSCRLLYQVPKGQNPEQARQELLRKVKNPNVSVSPVKVN</sequence>
<evidence type="ECO:0000313" key="2">
    <source>
        <dbReference type="EMBL" id="NQE35950.1"/>
    </source>
</evidence>
<dbReference type="Proteomes" id="UP000702425">
    <property type="component" value="Unassembled WGS sequence"/>
</dbReference>
<keyword evidence="1" id="KW-0732">Signal</keyword>
<keyword evidence="3" id="KW-1185">Reference proteome</keyword>
<feature type="signal peptide" evidence="1">
    <location>
        <begin position="1"/>
        <end position="29"/>
    </location>
</feature>
<feature type="chain" id="PRO_5045107115" evidence="1">
    <location>
        <begin position="30"/>
        <end position="154"/>
    </location>
</feature>
<organism evidence="2 3">
    <name type="scientific">Microcoleus asticus IPMA8</name>
    <dbReference type="NCBI Taxonomy" id="2563858"/>
    <lineage>
        <taxon>Bacteria</taxon>
        <taxon>Bacillati</taxon>
        <taxon>Cyanobacteriota</taxon>
        <taxon>Cyanophyceae</taxon>
        <taxon>Oscillatoriophycideae</taxon>
        <taxon>Oscillatoriales</taxon>
        <taxon>Microcoleaceae</taxon>
        <taxon>Microcoleus</taxon>
        <taxon>Microcoleus asticus</taxon>
    </lineage>
</organism>
<dbReference type="RefSeq" id="WP_172189717.1">
    <property type="nucleotide sequence ID" value="NZ_CAWPPK010000283.1"/>
</dbReference>
<protein>
    <submittedName>
        <fullName evidence="2">Uncharacterized protein</fullName>
    </submittedName>
</protein>
<dbReference type="Pfam" id="PF14218">
    <property type="entry name" value="COP23"/>
    <property type="match status" value="1"/>
</dbReference>
<proteinExistence type="predicted"/>
<reference evidence="2 3" key="1">
    <citation type="journal article" date="2020" name="Sci. Rep.">
        <title>A novel cyanobacterial geosmin producer, revising GeoA distribution and dispersion patterns in Bacteria.</title>
        <authorList>
            <person name="Churro C."/>
            <person name="Semedo-Aguiar A.P."/>
            <person name="Silva A.D."/>
            <person name="Pereira-Leal J.B."/>
            <person name="Leite R.B."/>
        </authorList>
    </citation>
    <scope>NUCLEOTIDE SEQUENCE [LARGE SCALE GENOMIC DNA]</scope>
    <source>
        <strain evidence="2 3">IPMA8</strain>
    </source>
</reference>
<comment type="caution">
    <text evidence="2">The sequence shown here is derived from an EMBL/GenBank/DDBJ whole genome shotgun (WGS) entry which is preliminary data.</text>
</comment>
<name>A0ABX2CZX5_9CYAN</name>
<accession>A0ABX2CZX5</accession>
<evidence type="ECO:0000313" key="3">
    <source>
        <dbReference type="Proteomes" id="UP000702425"/>
    </source>
</evidence>
<dbReference type="InterPro" id="IPR025478">
    <property type="entry name" value="COP23"/>
</dbReference>
<dbReference type="EMBL" id="SRRZ01000068">
    <property type="protein sequence ID" value="NQE35950.1"/>
    <property type="molecule type" value="Genomic_DNA"/>
</dbReference>
<gene>
    <name evidence="2" type="ORF">E5S67_03712</name>
</gene>
<evidence type="ECO:0000256" key="1">
    <source>
        <dbReference type="SAM" id="SignalP"/>
    </source>
</evidence>